<feature type="coiled-coil region" evidence="1">
    <location>
        <begin position="65"/>
        <end position="99"/>
    </location>
</feature>
<sequence length="522" mass="60110">MSMHAMQKKYRCKGKTSADTEILLELEEPTELVEDPGSGEKGEKEISTAEVLVSTASAIPEKKTKKQLEQERLGHEEAIRLQEQEKSDLQKALELQKQLDEREEVIAEADPAQDVMDLHRLVKERYVTTSPEGYDLMLWGDLKTLFEPDEEDEVWRNQHGYNLISWRLIDSCGIHILLMDNGIAIHMMIYKITTSEVEECLEESSLTAKELKIYSLGSTNIAEQITANGDTVNTASIDVSVAGPSNEHQDKKTLVVIRDVEEELRRATPVPTVQSQDKGKGKMVEPEPTPKNSIKAQIQRDVEIAQRLLREKAIMEADALLAARLQEKERKQFSIDEQARFLVETITERKRFTYNQLKNKSFEEIQKLYEKEQKWIKYFIPMDSEEEKEKELLEEELQKLLVVVPVEEVYVEALQVKYPIIDWEVYSEDTRRDDLVKLWDFVKKRFSAKGGIQIGHDIFMLVEKEYPLTRGTLGLMMVARLLVEADSEMSRELLRKIFYQRQTKTKQEGLLGIKASQVSTAG</sequence>
<reference evidence="3" key="2">
    <citation type="submission" date="2022-01" db="EMBL/GenBank/DDBJ databases">
        <authorList>
            <person name="Yamashiro T."/>
            <person name="Shiraishi A."/>
            <person name="Satake H."/>
            <person name="Nakayama K."/>
        </authorList>
    </citation>
    <scope>NUCLEOTIDE SEQUENCE</scope>
</reference>
<name>A0ABQ4YNK5_9ASTR</name>
<comment type="caution">
    <text evidence="3">The sequence shown here is derived from an EMBL/GenBank/DDBJ whole genome shotgun (WGS) entry which is preliminary data.</text>
</comment>
<evidence type="ECO:0000256" key="1">
    <source>
        <dbReference type="SAM" id="Coils"/>
    </source>
</evidence>
<keyword evidence="1" id="KW-0175">Coiled coil</keyword>
<feature type="region of interest" description="Disordered" evidence="2">
    <location>
        <begin position="25"/>
        <end position="46"/>
    </location>
</feature>
<accession>A0ABQ4YNK5</accession>
<proteinExistence type="predicted"/>
<evidence type="ECO:0000313" key="4">
    <source>
        <dbReference type="Proteomes" id="UP001151760"/>
    </source>
</evidence>
<feature type="compositionally biased region" description="Acidic residues" evidence="2">
    <location>
        <begin position="25"/>
        <end position="34"/>
    </location>
</feature>
<keyword evidence="4" id="KW-1185">Reference proteome</keyword>
<evidence type="ECO:0000313" key="3">
    <source>
        <dbReference type="EMBL" id="GJS78477.1"/>
    </source>
</evidence>
<dbReference type="Proteomes" id="UP001151760">
    <property type="component" value="Unassembled WGS sequence"/>
</dbReference>
<organism evidence="3 4">
    <name type="scientific">Tanacetum coccineum</name>
    <dbReference type="NCBI Taxonomy" id="301880"/>
    <lineage>
        <taxon>Eukaryota</taxon>
        <taxon>Viridiplantae</taxon>
        <taxon>Streptophyta</taxon>
        <taxon>Embryophyta</taxon>
        <taxon>Tracheophyta</taxon>
        <taxon>Spermatophyta</taxon>
        <taxon>Magnoliopsida</taxon>
        <taxon>eudicotyledons</taxon>
        <taxon>Gunneridae</taxon>
        <taxon>Pentapetalae</taxon>
        <taxon>asterids</taxon>
        <taxon>campanulids</taxon>
        <taxon>Asterales</taxon>
        <taxon>Asteraceae</taxon>
        <taxon>Asteroideae</taxon>
        <taxon>Anthemideae</taxon>
        <taxon>Anthemidinae</taxon>
        <taxon>Tanacetum</taxon>
    </lineage>
</organism>
<reference evidence="3" key="1">
    <citation type="journal article" date="2022" name="Int. J. Mol. Sci.">
        <title>Draft Genome of Tanacetum Coccineum: Genomic Comparison of Closely Related Tanacetum-Family Plants.</title>
        <authorList>
            <person name="Yamashiro T."/>
            <person name="Shiraishi A."/>
            <person name="Nakayama K."/>
            <person name="Satake H."/>
        </authorList>
    </citation>
    <scope>NUCLEOTIDE SEQUENCE</scope>
</reference>
<evidence type="ECO:0000256" key="2">
    <source>
        <dbReference type="SAM" id="MobiDB-lite"/>
    </source>
</evidence>
<dbReference type="EMBL" id="BQNB010010527">
    <property type="protein sequence ID" value="GJS78477.1"/>
    <property type="molecule type" value="Genomic_DNA"/>
</dbReference>
<protein>
    <submittedName>
        <fullName evidence="3">Uncharacterized protein</fullName>
    </submittedName>
</protein>
<gene>
    <name evidence="3" type="ORF">Tco_0728358</name>
</gene>
<feature type="region of interest" description="Disordered" evidence="2">
    <location>
        <begin position="266"/>
        <end position="293"/>
    </location>
</feature>